<proteinExistence type="predicted"/>
<comment type="caution">
    <text evidence="1">The sequence shown here is derived from an EMBL/GenBank/DDBJ whole genome shotgun (WGS) entry which is preliminary data.</text>
</comment>
<gene>
    <name evidence="1" type="ORF">HPSA50_1722</name>
</gene>
<organism evidence="1 2">
    <name type="scientific">Helicobacter pylori SouthAfrica50</name>
    <dbReference type="NCBI Taxonomy" id="1352357"/>
    <lineage>
        <taxon>Bacteria</taxon>
        <taxon>Pseudomonadati</taxon>
        <taxon>Campylobacterota</taxon>
        <taxon>Epsilonproteobacteria</taxon>
        <taxon>Campylobacterales</taxon>
        <taxon>Helicobacteraceae</taxon>
        <taxon>Helicobacter</taxon>
    </lineage>
</organism>
<dbReference type="PATRIC" id="fig|1352357.3.peg.1685"/>
<evidence type="ECO:0000313" key="2">
    <source>
        <dbReference type="Proteomes" id="UP000015816"/>
    </source>
</evidence>
<name>T2S9K2_HELPX</name>
<sequence>MVLGITIQQKNKQVKKINQNTKAKSATKNKLKSHLWVF</sequence>
<dbReference type="AlphaFoldDB" id="T2S9K2"/>
<dbReference type="EMBL" id="AVNI01000002">
    <property type="protein sequence ID" value="EQD89396.1"/>
    <property type="molecule type" value="Genomic_DNA"/>
</dbReference>
<evidence type="ECO:0000313" key="1">
    <source>
        <dbReference type="EMBL" id="EQD89396.1"/>
    </source>
</evidence>
<accession>T2S9K2</accession>
<protein>
    <submittedName>
        <fullName evidence="1">Uncharacterized protein</fullName>
    </submittedName>
</protein>
<reference evidence="1 2" key="1">
    <citation type="journal article" date="2013" name="Genome Announc.">
        <title>Genome Sequences of Three hpAfrica2 Strains of Helicobacter pylori.</title>
        <authorList>
            <person name="Duncan S.S."/>
            <person name="Bertoli M.T."/>
            <person name="Kersulyte D."/>
            <person name="Valk P.L."/>
            <person name="Tamma S."/>
            <person name="Segal I."/>
            <person name="McClain M.S."/>
            <person name="Cover T.L."/>
            <person name="Berg D.E."/>
        </authorList>
    </citation>
    <scope>NUCLEOTIDE SEQUENCE [LARGE SCALE GENOMIC DNA]</scope>
    <source>
        <strain evidence="1 2">SouthAfrica50</strain>
    </source>
</reference>
<dbReference type="Proteomes" id="UP000015816">
    <property type="component" value="Unassembled WGS sequence"/>
</dbReference>